<keyword evidence="2" id="KW-0812">Transmembrane</keyword>
<dbReference type="VEuPathDB" id="TriTrypDB:BCY84_08583"/>
<feature type="transmembrane region" description="Helical" evidence="2">
    <location>
        <begin position="43"/>
        <end position="66"/>
    </location>
</feature>
<feature type="compositionally biased region" description="Basic and acidic residues" evidence="1">
    <location>
        <begin position="25"/>
        <end position="34"/>
    </location>
</feature>
<dbReference type="VEuPathDB" id="TriTrypDB:TcYC6_0130390"/>
<dbReference type="VEuPathDB" id="TriTrypDB:TcG_11558"/>
<dbReference type="PRINTS" id="PR01803">
    <property type="entry name" value="TCSIALIDASE"/>
</dbReference>
<evidence type="ECO:0000256" key="1">
    <source>
        <dbReference type="SAM" id="MobiDB-lite"/>
    </source>
</evidence>
<feature type="compositionally biased region" description="Low complexity" evidence="1">
    <location>
        <begin position="815"/>
        <end position="828"/>
    </location>
</feature>
<dbReference type="VEuPathDB" id="TriTrypDB:Tc_MARK_10116"/>
<dbReference type="VEuPathDB" id="TriTrypDB:TCSYLVIO_007821"/>
<name>A0A2V2VCW0_TRYCR</name>
<dbReference type="VEuPathDB" id="TriTrypDB:TCSYLVIO_008656"/>
<feature type="domain" description="Sialidase" evidence="3">
    <location>
        <begin position="92"/>
        <end position="431"/>
    </location>
</feature>
<dbReference type="Gene3D" id="2.60.120.200">
    <property type="match status" value="1"/>
</dbReference>
<keyword evidence="2" id="KW-0472">Membrane</keyword>
<reference evidence="5 6" key="1">
    <citation type="journal article" date="2018" name="Microb. Genom.">
        <title>Expanding an expanded genome: long-read sequencing of Trypanosoma cruzi.</title>
        <authorList>
            <person name="Berna L."/>
            <person name="Rodriguez M."/>
            <person name="Chiribao M.L."/>
            <person name="Parodi-Talice A."/>
            <person name="Pita S."/>
            <person name="Rijo G."/>
            <person name="Alvarez-Valin F."/>
            <person name="Robello C."/>
        </authorList>
    </citation>
    <scope>NUCLEOTIDE SEQUENCE [LARGE SCALE GENOMIC DNA]</scope>
    <source>
        <strain evidence="5 6">Dm28c</strain>
    </source>
</reference>
<dbReference type="GO" id="GO:0004308">
    <property type="term" value="F:exo-alpha-sialidase activity"/>
    <property type="evidence" value="ECO:0007669"/>
    <property type="project" value="InterPro"/>
</dbReference>
<sequence>MLSRVAAVEAPRTHNRRRVTGSSGRRREGRESEPQRPNMSRHLFYSAVLLLVVMVGCGSGAAQVVVVPSPRPLFQWRGITDGEDETVESLGVPSLLKVGSDVFAVAEAQCKKNGVSFTGVASQLLTPQTADPPEELFSDALKTRVLEEDVSDDAKKKVDVSRPTTAVKGSDIYMLVGQYDSKVCPNSGAGGCVLLLIKGEVSGVDASKKIDWEDPENTPQIVDAQSDSWTRLIGSGGSGVKMKDETLVFPVEGTKKAVGEGEDVKTVSLVIYSSDNTNLTLSKGMSDGGCGDPSVVEWEDKKLMMMTACDDGRRRVYESGDMGESWTEALGTLSRVWGNNKKDGKGKAVGSGFITATVGNDGDKRNVMLVTLPVYPEKDSNEKGKLHLWLTDNTHIVDIGTVSGDDDDVAASSLLYNSGENTDEKLIALYEKKKDGEKQSPGMVSVLLNAQLEKVKEVLTTWKEVDKSVSKLCPSSADEDTSTGDACGADKITDGLVGFLSGNLSGNVWMDEYLGVNATLNNRAGASASTVTSTKDGVTFQGAWAEWPVGEQGQNQLYHFANYNFTLVATVSIHNVPREGDTPIPLVGVKMNGDENNVLLGLSYDSGKKWHVLCGGKTTTEVSSTWETGTPQHVVILLKNGTQGSVYVDGQRVGNGECALGNGESKEISHFYIGGDGENAANKEVSVTATNVLLYNRPLSTAEIGALNPNKASTPPAVNEPSQGTVIQPPGGQGKEGQIQSLGSSGVNGVSASTVSGAKTSSGGEGPATQLVSEKTSDGSKNVDGASSPGSDAAVETGDPSTVQGDRSSQTPVGTPATADTNAPNAEAMGHDGTAVNPAASASSGADGETAEGTNGQEKEIHAQNGDVKAAALSSSLGNVSRGNNSDAGSVCGSGLLPLLLLLLGLWGFAAL</sequence>
<dbReference type="VEuPathDB" id="TriTrypDB:TcCLB.507059.50"/>
<protein>
    <submittedName>
        <fullName evidence="5">Putative trans-sialidase, Group V</fullName>
    </submittedName>
</protein>
<evidence type="ECO:0000259" key="3">
    <source>
        <dbReference type="Pfam" id="PF13859"/>
    </source>
</evidence>
<organism evidence="5 6">
    <name type="scientific">Trypanosoma cruzi</name>
    <dbReference type="NCBI Taxonomy" id="5693"/>
    <lineage>
        <taxon>Eukaryota</taxon>
        <taxon>Discoba</taxon>
        <taxon>Euglenozoa</taxon>
        <taxon>Kinetoplastea</taxon>
        <taxon>Metakinetoplastina</taxon>
        <taxon>Trypanosomatida</taxon>
        <taxon>Trypanosomatidae</taxon>
        <taxon>Trypanosoma</taxon>
        <taxon>Schizotrypanum</taxon>
    </lineage>
</organism>
<comment type="caution">
    <text evidence="5">The sequence shown here is derived from an EMBL/GenBank/DDBJ whole genome shotgun (WGS) entry which is preliminary data.</text>
</comment>
<dbReference type="VEuPathDB" id="TriTrypDB:TcCLB.506885.480"/>
<dbReference type="Proteomes" id="UP000246121">
    <property type="component" value="Unassembled WGS sequence"/>
</dbReference>
<feature type="region of interest" description="Disordered" evidence="1">
    <location>
        <begin position="706"/>
        <end position="856"/>
    </location>
</feature>
<dbReference type="Pfam" id="PF22925">
    <property type="entry name" value="TS_C"/>
    <property type="match status" value="1"/>
</dbReference>
<evidence type="ECO:0000259" key="4">
    <source>
        <dbReference type="Pfam" id="PF22925"/>
    </source>
</evidence>
<dbReference type="InterPro" id="IPR036278">
    <property type="entry name" value="Sialidase_sf"/>
</dbReference>
<dbReference type="VEuPathDB" id="TriTrypDB:TcBrA4_0143120"/>
<evidence type="ECO:0000256" key="2">
    <source>
        <dbReference type="SAM" id="Phobius"/>
    </source>
</evidence>
<accession>A0A2V2VCW0</accession>
<dbReference type="InterPro" id="IPR021287">
    <property type="entry name" value="Trans-sialidase_CS"/>
</dbReference>
<dbReference type="VEuPathDB" id="TriTrypDB:TCDM_12159"/>
<dbReference type="VEuPathDB" id="TriTrypDB:ECC02_010364"/>
<proteinExistence type="predicted"/>
<feature type="compositionally biased region" description="Polar residues" evidence="1">
    <location>
        <begin position="799"/>
        <end position="813"/>
    </location>
</feature>
<dbReference type="AlphaFoldDB" id="A0A2V2VCW0"/>
<dbReference type="Pfam" id="PF11052">
    <property type="entry name" value="Tr-sialidase_C"/>
    <property type="match status" value="1"/>
</dbReference>
<evidence type="ECO:0000313" key="6">
    <source>
        <dbReference type="Proteomes" id="UP000246121"/>
    </source>
</evidence>
<dbReference type="SUPFAM" id="SSF49899">
    <property type="entry name" value="Concanavalin A-like lectins/glucanases"/>
    <property type="match status" value="1"/>
</dbReference>
<dbReference type="SUPFAM" id="SSF50939">
    <property type="entry name" value="Sialidases"/>
    <property type="match status" value="1"/>
</dbReference>
<evidence type="ECO:0000313" key="5">
    <source>
        <dbReference type="EMBL" id="PWU94230.1"/>
    </source>
</evidence>
<dbReference type="Pfam" id="PF13859">
    <property type="entry name" value="BNR_3"/>
    <property type="match status" value="1"/>
</dbReference>
<dbReference type="VEuPathDB" id="TriTrypDB:Tc_MARK_7980"/>
<keyword evidence="2" id="KW-1133">Transmembrane helix</keyword>
<dbReference type="EMBL" id="PRFA01000027">
    <property type="protein sequence ID" value="PWU94230.1"/>
    <property type="molecule type" value="Genomic_DNA"/>
</dbReference>
<dbReference type="VEuPathDB" id="TriTrypDB:C4B63_27g269"/>
<dbReference type="InterPro" id="IPR011040">
    <property type="entry name" value="Sialidase"/>
</dbReference>
<feature type="compositionally biased region" description="Polar residues" evidence="1">
    <location>
        <begin position="738"/>
        <end position="762"/>
    </location>
</feature>
<dbReference type="VEuPathDB" id="TriTrypDB:TCDM_12440"/>
<gene>
    <name evidence="5" type="ORF">C4B63_27g269</name>
</gene>
<dbReference type="VEuPathDB" id="TriTrypDB:TcCL_ESM08707"/>
<dbReference type="Gene3D" id="2.120.10.10">
    <property type="match status" value="1"/>
</dbReference>
<dbReference type="CDD" id="cd15482">
    <property type="entry name" value="Sialidase_non-viral"/>
    <property type="match status" value="1"/>
</dbReference>
<dbReference type="InterPro" id="IPR013320">
    <property type="entry name" value="ConA-like_dom_sf"/>
</dbReference>
<dbReference type="InterPro" id="IPR008377">
    <property type="entry name" value="Sialidase_trypan"/>
</dbReference>
<dbReference type="InterPro" id="IPR055239">
    <property type="entry name" value="TS_C"/>
</dbReference>
<dbReference type="VEuPathDB" id="TriTrypDB:C3747_145g80"/>
<feature type="domain" description="Trans-sialidase C-terminal" evidence="4">
    <location>
        <begin position="492"/>
        <end position="701"/>
    </location>
</feature>
<feature type="region of interest" description="Disordered" evidence="1">
    <location>
        <begin position="1"/>
        <end position="37"/>
    </location>
</feature>